<keyword evidence="2" id="KW-1185">Reference proteome</keyword>
<sequence length="48" mass="5116">MPPPATVLRPPILSRSPIATEWTTPGMASLEAHVESVARMEGGWRSSG</sequence>
<reference evidence="1 2" key="1">
    <citation type="submission" date="2019-06" db="EMBL/GenBank/DDBJ databases">
        <title>WGS assembly of Gossypium darwinii.</title>
        <authorList>
            <person name="Chen Z.J."/>
            <person name="Sreedasyam A."/>
            <person name="Ando A."/>
            <person name="Song Q."/>
            <person name="De L."/>
            <person name="Hulse-Kemp A."/>
            <person name="Ding M."/>
            <person name="Ye W."/>
            <person name="Kirkbride R."/>
            <person name="Jenkins J."/>
            <person name="Plott C."/>
            <person name="Lovell J."/>
            <person name="Lin Y.-M."/>
            <person name="Vaughn R."/>
            <person name="Liu B."/>
            <person name="Li W."/>
            <person name="Simpson S."/>
            <person name="Scheffler B."/>
            <person name="Saski C."/>
            <person name="Grover C."/>
            <person name="Hu G."/>
            <person name="Conover J."/>
            <person name="Carlson J."/>
            <person name="Shu S."/>
            <person name="Boston L."/>
            <person name="Williams M."/>
            <person name="Peterson D."/>
            <person name="Mcgee K."/>
            <person name="Jones D."/>
            <person name="Wendel J."/>
            <person name="Stelly D."/>
            <person name="Grimwood J."/>
            <person name="Schmutz J."/>
        </authorList>
    </citation>
    <scope>NUCLEOTIDE SEQUENCE [LARGE SCALE GENOMIC DNA]</scope>
    <source>
        <strain evidence="1">1808015.09</strain>
    </source>
</reference>
<evidence type="ECO:0000313" key="2">
    <source>
        <dbReference type="Proteomes" id="UP000323506"/>
    </source>
</evidence>
<proteinExistence type="predicted"/>
<gene>
    <name evidence="1" type="ORF">ES288_D12G180000v1</name>
</gene>
<dbReference type="EMBL" id="CM017712">
    <property type="protein sequence ID" value="TYG41499.1"/>
    <property type="molecule type" value="Genomic_DNA"/>
</dbReference>
<accession>A0A5D2AAV1</accession>
<organism evidence="1 2">
    <name type="scientific">Gossypium darwinii</name>
    <name type="common">Darwin's cotton</name>
    <name type="synonym">Gossypium barbadense var. darwinii</name>
    <dbReference type="NCBI Taxonomy" id="34276"/>
    <lineage>
        <taxon>Eukaryota</taxon>
        <taxon>Viridiplantae</taxon>
        <taxon>Streptophyta</taxon>
        <taxon>Embryophyta</taxon>
        <taxon>Tracheophyta</taxon>
        <taxon>Spermatophyta</taxon>
        <taxon>Magnoliopsida</taxon>
        <taxon>eudicotyledons</taxon>
        <taxon>Gunneridae</taxon>
        <taxon>Pentapetalae</taxon>
        <taxon>rosids</taxon>
        <taxon>malvids</taxon>
        <taxon>Malvales</taxon>
        <taxon>Malvaceae</taxon>
        <taxon>Malvoideae</taxon>
        <taxon>Gossypium</taxon>
    </lineage>
</organism>
<evidence type="ECO:0000313" key="1">
    <source>
        <dbReference type="EMBL" id="TYG41499.1"/>
    </source>
</evidence>
<dbReference type="Proteomes" id="UP000323506">
    <property type="component" value="Chromosome D12"/>
</dbReference>
<dbReference type="AlphaFoldDB" id="A0A5D2AAV1"/>
<name>A0A5D2AAV1_GOSDA</name>
<protein>
    <submittedName>
        <fullName evidence="1">Uncharacterized protein</fullName>
    </submittedName>
</protein>